<sequence>MRHPSSTRDEAVEIARRVIERADVPVVVGVSAPGFAAMRSLTAAVMDEGAAGVMIAPPHTLRTDDRVVGYYAGAAPGDRGGDPLRHPGLPAHLQRADVAGHDRPHRPRQPGRRHAQARGLAGAGEDHRPA</sequence>
<accession>A0AC61U2G4</accession>
<organism evidence="1 2">
    <name type="scientific">Janibacter limosus</name>
    <dbReference type="NCBI Taxonomy" id="53458"/>
    <lineage>
        <taxon>Bacteria</taxon>
        <taxon>Bacillati</taxon>
        <taxon>Actinomycetota</taxon>
        <taxon>Actinomycetes</taxon>
        <taxon>Micrococcales</taxon>
        <taxon>Intrasporangiaceae</taxon>
        <taxon>Janibacter</taxon>
    </lineage>
</organism>
<gene>
    <name evidence="1" type="ORF">LP422_16910</name>
</gene>
<protein>
    <submittedName>
        <fullName evidence="1">Uncharacterized protein</fullName>
    </submittedName>
</protein>
<dbReference type="EMBL" id="CP087977">
    <property type="protein sequence ID" value="UUZ44200.1"/>
    <property type="molecule type" value="Genomic_DNA"/>
</dbReference>
<name>A0AC61U2G4_9MICO</name>
<reference evidence="1" key="1">
    <citation type="submission" date="2021-11" db="EMBL/GenBank/DDBJ databases">
        <title>Study of the species diversity of bacterial strains isolated from a unique natural object - Shulgan-Tash cave (Bashkiria).</title>
        <authorList>
            <person name="Sazanova A.L."/>
            <person name="Chirak E.R."/>
            <person name="Safronova V.I."/>
        </authorList>
    </citation>
    <scope>NUCLEOTIDE SEQUENCE</scope>
    <source>
        <strain evidence="1">P1</strain>
    </source>
</reference>
<proteinExistence type="predicted"/>
<evidence type="ECO:0000313" key="2">
    <source>
        <dbReference type="Proteomes" id="UP001059663"/>
    </source>
</evidence>
<dbReference type="Proteomes" id="UP001059663">
    <property type="component" value="Chromosome"/>
</dbReference>
<evidence type="ECO:0000313" key="1">
    <source>
        <dbReference type="EMBL" id="UUZ44200.1"/>
    </source>
</evidence>